<dbReference type="EMBL" id="SDLP01000005">
    <property type="protein sequence ID" value="TDL06529.1"/>
    <property type="molecule type" value="Genomic_DNA"/>
</dbReference>
<keyword evidence="2" id="KW-0472">Membrane</keyword>
<protein>
    <recommendedName>
        <fullName evidence="5">Facilitated glucose transporter</fullName>
    </recommendedName>
</protein>
<keyword evidence="2" id="KW-1133">Transmembrane helix</keyword>
<organism evidence="3 4">
    <name type="scientific">Mycolicibacterium obuense</name>
    <dbReference type="NCBI Taxonomy" id="1807"/>
    <lineage>
        <taxon>Bacteria</taxon>
        <taxon>Bacillati</taxon>
        <taxon>Actinomycetota</taxon>
        <taxon>Actinomycetes</taxon>
        <taxon>Mycobacteriales</taxon>
        <taxon>Mycobacteriaceae</taxon>
        <taxon>Mycolicibacterium</taxon>
    </lineage>
</organism>
<evidence type="ECO:0000313" key="4">
    <source>
        <dbReference type="Proteomes" id="UP000294952"/>
    </source>
</evidence>
<feature type="transmembrane region" description="Helical" evidence="2">
    <location>
        <begin position="117"/>
        <end position="137"/>
    </location>
</feature>
<accession>A0A4R5X427</accession>
<evidence type="ECO:0000313" key="3">
    <source>
        <dbReference type="EMBL" id="TDL06529.1"/>
    </source>
</evidence>
<feature type="transmembrane region" description="Helical" evidence="2">
    <location>
        <begin position="57"/>
        <end position="76"/>
    </location>
</feature>
<evidence type="ECO:0000256" key="1">
    <source>
        <dbReference type="SAM" id="MobiDB-lite"/>
    </source>
</evidence>
<feature type="transmembrane region" description="Helical" evidence="2">
    <location>
        <begin position="29"/>
        <end position="51"/>
    </location>
</feature>
<sequence length="156" mass="16528">MGRRIAGLRARQHSDLTSSAPPASDRLRWFVLAVLAFDGVLSALMAVFFLPLRVGGVPVPISAVLSGAMNVALVWVAMRWTSSTRQAAAPLWAWLATVLLCTFGGPGDDIVFGGVGLMEYASVLLIAVGALPAGWLLTRRRTAQERAGAGPAAFRR</sequence>
<reference evidence="3 4" key="1">
    <citation type="submission" date="2019-01" db="EMBL/GenBank/DDBJ databases">
        <title>High-quality-draft genome sequences of five non-tuberculosis mycobacteriaceae isolated from a nosocomial environment.</title>
        <authorList>
            <person name="Tiago I."/>
            <person name="Alarico S."/>
            <person name="Pereira S.G."/>
            <person name="Coelho C."/>
            <person name="Maranha A."/>
            <person name="Empadinhas N."/>
        </authorList>
    </citation>
    <scope>NUCLEOTIDE SEQUENCE [LARGE SCALE GENOMIC DNA]</scope>
    <source>
        <strain evidence="3 4">22DIII</strain>
    </source>
</reference>
<evidence type="ECO:0008006" key="5">
    <source>
        <dbReference type="Google" id="ProtNLM"/>
    </source>
</evidence>
<keyword evidence="2" id="KW-0812">Transmembrane</keyword>
<gene>
    <name evidence="3" type="ORF">EUA04_17625</name>
</gene>
<evidence type="ECO:0000256" key="2">
    <source>
        <dbReference type="SAM" id="Phobius"/>
    </source>
</evidence>
<proteinExistence type="predicted"/>
<comment type="caution">
    <text evidence="3">The sequence shown here is derived from an EMBL/GenBank/DDBJ whole genome shotgun (WGS) entry which is preliminary data.</text>
</comment>
<name>A0A4R5X427_9MYCO</name>
<dbReference type="Proteomes" id="UP000294952">
    <property type="component" value="Unassembled WGS sequence"/>
</dbReference>
<feature type="transmembrane region" description="Helical" evidence="2">
    <location>
        <begin position="88"/>
        <end position="105"/>
    </location>
</feature>
<feature type="region of interest" description="Disordered" evidence="1">
    <location>
        <begin position="1"/>
        <end position="21"/>
    </location>
</feature>
<dbReference type="AlphaFoldDB" id="A0A4R5X427"/>